<dbReference type="PANTHER" id="PTHR43657:SF1">
    <property type="entry name" value="ALTERED INHERITANCE OF MITOCHONDRIA PROTEIN 24, MITOCHONDRIAL"/>
    <property type="match status" value="1"/>
</dbReference>
<comment type="caution">
    <text evidence="1">The sequence shown here is derived from an EMBL/GenBank/DDBJ whole genome shotgun (WGS) entry which is preliminary data.</text>
</comment>
<dbReference type="Pfam" id="PF01987">
    <property type="entry name" value="AIM24"/>
    <property type="match status" value="1"/>
</dbReference>
<protein>
    <submittedName>
        <fullName evidence="1">Uncharacterized protein (TIGR00266 family)</fullName>
    </submittedName>
</protein>
<dbReference type="NCBIfam" id="TIGR00266">
    <property type="entry name" value="TIGR00266 family protein"/>
    <property type="match status" value="1"/>
</dbReference>
<dbReference type="PANTHER" id="PTHR43657">
    <property type="entry name" value="TRYPTOPHAN RNA-BINDING ATTENUATOR PROTEIN-LIKE PROTEIN"/>
    <property type="match status" value="1"/>
</dbReference>
<accession>A0A7W6S1F6</accession>
<name>A0A7W6S1F6_9PROT</name>
<dbReference type="SUPFAM" id="SSF51219">
    <property type="entry name" value="TRAP-like"/>
    <property type="match status" value="1"/>
</dbReference>
<dbReference type="AlphaFoldDB" id="A0A7W6S1F6"/>
<keyword evidence="2" id="KW-1185">Reference proteome</keyword>
<sequence length="248" mass="25674">MEYRITHGPAFAQLEMDMVQGEQVTCESGAMVCMSATLSLESSIGGGSGGGGGLLGRALGGLARSALGGESFFVTRITADDGPGYVALAPATPGDIRDAEVTPDVPLILQAGSFLASAPGVEIDPSWGGLRGFLGGEGLFMLRATGSGTVFLSSFGAITRRDLAPGERFIVDSGHMVAYREGMAMETRMVAGAGGFFQRMVTSATSGEGLVMEFTGPGPVWMQTRNPEAFSGWIKTLLPDLRNPSSGH</sequence>
<organism evidence="1 2">
    <name type="scientific">Roseospira goensis</name>
    <dbReference type="NCBI Taxonomy" id="391922"/>
    <lineage>
        <taxon>Bacteria</taxon>
        <taxon>Pseudomonadati</taxon>
        <taxon>Pseudomonadota</taxon>
        <taxon>Alphaproteobacteria</taxon>
        <taxon>Rhodospirillales</taxon>
        <taxon>Rhodospirillaceae</taxon>
        <taxon>Roseospira</taxon>
    </lineage>
</organism>
<dbReference type="EMBL" id="JACIGI010000016">
    <property type="protein sequence ID" value="MBB4286422.1"/>
    <property type="molecule type" value="Genomic_DNA"/>
</dbReference>
<dbReference type="RefSeq" id="WP_184435282.1">
    <property type="nucleotide sequence ID" value="NZ_JACIGI010000016.1"/>
</dbReference>
<dbReference type="InterPro" id="IPR016031">
    <property type="entry name" value="Trp_RNA-bd_attenuator-like_dom"/>
</dbReference>
<dbReference type="InterPro" id="IPR036983">
    <property type="entry name" value="AIM24_sf"/>
</dbReference>
<reference evidence="1 2" key="1">
    <citation type="submission" date="2020-08" db="EMBL/GenBank/DDBJ databases">
        <title>Genome sequencing of Purple Non-Sulfur Bacteria from various extreme environments.</title>
        <authorList>
            <person name="Mayer M."/>
        </authorList>
    </citation>
    <scope>NUCLEOTIDE SEQUENCE [LARGE SCALE GENOMIC DNA]</scope>
    <source>
        <strain evidence="1 2">JA135</strain>
    </source>
</reference>
<evidence type="ECO:0000313" key="1">
    <source>
        <dbReference type="EMBL" id="MBB4286422.1"/>
    </source>
</evidence>
<dbReference type="Proteomes" id="UP000555728">
    <property type="component" value="Unassembled WGS sequence"/>
</dbReference>
<proteinExistence type="predicted"/>
<dbReference type="InterPro" id="IPR002838">
    <property type="entry name" value="AIM24"/>
</dbReference>
<gene>
    <name evidence="1" type="ORF">GGD88_002152</name>
</gene>
<dbReference type="Gene3D" id="3.60.160.10">
    <property type="entry name" value="Mitochondrial biogenesis AIM24"/>
    <property type="match status" value="1"/>
</dbReference>
<evidence type="ECO:0000313" key="2">
    <source>
        <dbReference type="Proteomes" id="UP000555728"/>
    </source>
</evidence>